<protein>
    <recommendedName>
        <fullName evidence="4">Transmembrane protein</fullName>
    </recommendedName>
</protein>
<reference evidence="2 3" key="1">
    <citation type="submission" date="2024-01" db="EMBL/GenBank/DDBJ databases">
        <title>Genome assemblies of Stephania.</title>
        <authorList>
            <person name="Yang L."/>
        </authorList>
    </citation>
    <scope>NUCLEOTIDE SEQUENCE [LARGE SCALE GENOMIC DNA]</scope>
    <source>
        <strain evidence="2">YNDBR</strain>
        <tissue evidence="2">Leaf</tissue>
    </source>
</reference>
<feature type="transmembrane region" description="Helical" evidence="1">
    <location>
        <begin position="38"/>
        <end position="57"/>
    </location>
</feature>
<evidence type="ECO:0000313" key="3">
    <source>
        <dbReference type="Proteomes" id="UP001420932"/>
    </source>
</evidence>
<keyword evidence="1" id="KW-0472">Membrane</keyword>
<name>A0AAP0KHJ9_9MAGN</name>
<sequence>MHCSKENNEVLHEVSSLSNLLLSPSSTKGYVVATKSTISPFNAMTILFIFITLSLSISNSSPLQATSVRRLISSLKK</sequence>
<keyword evidence="1" id="KW-0812">Transmembrane</keyword>
<dbReference type="Proteomes" id="UP001420932">
    <property type="component" value="Unassembled WGS sequence"/>
</dbReference>
<dbReference type="EMBL" id="JBBNAF010000004">
    <property type="protein sequence ID" value="KAK9151350.1"/>
    <property type="molecule type" value="Genomic_DNA"/>
</dbReference>
<comment type="caution">
    <text evidence="2">The sequence shown here is derived from an EMBL/GenBank/DDBJ whole genome shotgun (WGS) entry which is preliminary data.</text>
</comment>
<evidence type="ECO:0000256" key="1">
    <source>
        <dbReference type="SAM" id="Phobius"/>
    </source>
</evidence>
<gene>
    <name evidence="2" type="ORF">Syun_009659</name>
</gene>
<organism evidence="2 3">
    <name type="scientific">Stephania yunnanensis</name>
    <dbReference type="NCBI Taxonomy" id="152371"/>
    <lineage>
        <taxon>Eukaryota</taxon>
        <taxon>Viridiplantae</taxon>
        <taxon>Streptophyta</taxon>
        <taxon>Embryophyta</taxon>
        <taxon>Tracheophyta</taxon>
        <taxon>Spermatophyta</taxon>
        <taxon>Magnoliopsida</taxon>
        <taxon>Ranunculales</taxon>
        <taxon>Menispermaceae</taxon>
        <taxon>Menispermoideae</taxon>
        <taxon>Cissampelideae</taxon>
        <taxon>Stephania</taxon>
    </lineage>
</organism>
<accession>A0AAP0KHJ9</accession>
<evidence type="ECO:0008006" key="4">
    <source>
        <dbReference type="Google" id="ProtNLM"/>
    </source>
</evidence>
<keyword evidence="1" id="KW-1133">Transmembrane helix</keyword>
<proteinExistence type="predicted"/>
<keyword evidence="3" id="KW-1185">Reference proteome</keyword>
<evidence type="ECO:0000313" key="2">
    <source>
        <dbReference type="EMBL" id="KAK9151350.1"/>
    </source>
</evidence>
<dbReference type="AlphaFoldDB" id="A0AAP0KHJ9"/>